<keyword evidence="8 10" id="KW-0238">DNA-binding</keyword>
<dbReference type="PANTHER" id="PTHR43493:SF5">
    <property type="entry name" value="DNA GYRASE SUBUNIT A, CHLOROPLASTIC_MITOCHONDRIAL"/>
    <property type="match status" value="1"/>
</dbReference>
<proteinExistence type="inferred from homology"/>
<dbReference type="PANTHER" id="PTHR43493">
    <property type="entry name" value="DNA GYRASE/TOPOISOMERASE SUBUNIT A"/>
    <property type="match status" value="1"/>
</dbReference>
<keyword evidence="9 10" id="KW-0413">Isomerase</keyword>
<evidence type="ECO:0000256" key="11">
    <source>
        <dbReference type="PROSITE-ProRule" id="PRU01384"/>
    </source>
</evidence>
<dbReference type="GO" id="GO:0005524">
    <property type="term" value="F:ATP binding"/>
    <property type="evidence" value="ECO:0007669"/>
    <property type="project" value="UniProtKB-UniRule"/>
</dbReference>
<dbReference type="FunFam" id="3.30.1360.40:FF:000008">
    <property type="entry name" value="DNA topoisomerase (ATP-hydrolyzing)"/>
    <property type="match status" value="1"/>
</dbReference>
<protein>
    <recommendedName>
        <fullName evidence="10">DNA gyrase subunit A</fullName>
        <ecNumber evidence="10">5.6.2.2</ecNumber>
    </recommendedName>
</protein>
<evidence type="ECO:0000256" key="5">
    <source>
        <dbReference type="ARBA" id="ARBA00022741"/>
    </source>
</evidence>
<evidence type="ECO:0000256" key="3">
    <source>
        <dbReference type="ARBA" id="ARBA00008263"/>
    </source>
</evidence>
<evidence type="ECO:0000256" key="13">
    <source>
        <dbReference type="SAM" id="MobiDB-lite"/>
    </source>
</evidence>
<feature type="region of interest" description="Disordered" evidence="13">
    <location>
        <begin position="1"/>
        <end position="20"/>
    </location>
</feature>
<dbReference type="PROSITE" id="PS52040">
    <property type="entry name" value="TOPO_IIA"/>
    <property type="match status" value="1"/>
</dbReference>
<dbReference type="GO" id="GO:0006265">
    <property type="term" value="P:DNA topological change"/>
    <property type="evidence" value="ECO:0007669"/>
    <property type="project" value="UniProtKB-UniRule"/>
</dbReference>
<dbReference type="GO" id="GO:0005737">
    <property type="term" value="C:cytoplasm"/>
    <property type="evidence" value="ECO:0007669"/>
    <property type="project" value="UniProtKB-SubCell"/>
</dbReference>
<dbReference type="NCBIfam" id="TIGR01063">
    <property type="entry name" value="gyrA"/>
    <property type="match status" value="1"/>
</dbReference>
<sequence>MTDTTLPPDGGTGDRIEPVDLGQEMQKSYIDYAMSVIVGRALPEVRDGLKPVHRRLLYASYDAGFRPDRSYVKSAKPVAETMGNYHPHGDSAIYDALVRMAQPWSMRYPLIDGQGNFGSRGNDGPAAMRYTEARLTPLAMEMLRDIDEETVDFTPNYDGKTDEPTVLPARIPNLLINGSGGIAVGMATNIPPHNLNEVADAVFWALEHHDADDETTLAACMEAIKGPDFPTAGLIVGGQGIRDAYTTGRGSIRMRGVVDIEENKGSTTLVITELPYQVNPDNMIQSIAEQVNEGKLKGISKIEDHSSDRVGLRIVVTLRRDAVAKVVLNNLYKHSQLQTSFGANMLSIVDGVPRTLRLDQMIRYYTAHQIDVIVRRTRYRLRKAEERAHILRGLVKALDALDEVIALIRASANTDEARQGLISLLDIDDVQADAILAMQLRRLSALERQKIIDELEEIEREIADLKDILERPERQRAIVRDELKVVVDKYGDERRTKIIAADGDVTDEDLIAREDVVVTITETGYAKRTKTDLYRSQRRGGKGVQGAGLKQDDIVRHFFVCSTHDWILFFTTKGRVYRAKAYELPEANRTARGQHVANLLAFQPEERIAQVIQLKTYQDQPYLVLATLNGLVKKSKLEDFDSNRSGGIAAINLRGEDELVGAQLCSADDDLLLVSKKGQSIRFSATDDALRPMGRQTSGVQGMRFNVDDELLSLSVVRDDTFLLVATSGGYAKRTPIEEYSAQGRGGKGVLTIQYDPKRGDLVGAIIVDAESEVYAITSGGGVIRTLAKQVRKAGRQTKGVRLMNLDEGTTLLAIARNADEPEEEAPASDGRDK</sequence>
<feature type="active site" description="O-(5'-phospho-DNA)-tyrosine intermediate" evidence="10 11">
    <location>
        <position position="130"/>
    </location>
</feature>
<dbReference type="GO" id="GO:0003677">
    <property type="term" value="F:DNA binding"/>
    <property type="evidence" value="ECO:0007669"/>
    <property type="project" value="UniProtKB-UniRule"/>
</dbReference>
<dbReference type="EMBL" id="BANX01000004">
    <property type="protein sequence ID" value="GAC66760.1"/>
    <property type="molecule type" value="Genomic_DNA"/>
</dbReference>
<dbReference type="Gene3D" id="3.90.199.10">
    <property type="entry name" value="Topoisomerase II, domain 5"/>
    <property type="match status" value="1"/>
</dbReference>
<dbReference type="Pfam" id="PF03989">
    <property type="entry name" value="DNA_gyraseA_C"/>
    <property type="match status" value="6"/>
</dbReference>
<comment type="caution">
    <text evidence="15">The sequence shown here is derived from an EMBL/GenBank/DDBJ whole genome shotgun (WGS) entry which is preliminary data.</text>
</comment>
<dbReference type="InterPro" id="IPR035516">
    <property type="entry name" value="Gyrase/topoIV_suA_C"/>
</dbReference>
<evidence type="ECO:0000313" key="15">
    <source>
        <dbReference type="EMBL" id="GAC66760.1"/>
    </source>
</evidence>
<dbReference type="Gene3D" id="1.10.268.10">
    <property type="entry name" value="Topoisomerase, domain 3"/>
    <property type="match status" value="1"/>
</dbReference>
<dbReference type="InterPro" id="IPR006691">
    <property type="entry name" value="GyrA/parC_rep"/>
</dbReference>
<dbReference type="FunFam" id="1.10.268.10:FF:000001">
    <property type="entry name" value="DNA gyrase subunit A"/>
    <property type="match status" value="1"/>
</dbReference>
<organism evidence="15 16">
    <name type="scientific">Gordonia soli NBRC 108243</name>
    <dbReference type="NCBI Taxonomy" id="1223545"/>
    <lineage>
        <taxon>Bacteria</taxon>
        <taxon>Bacillati</taxon>
        <taxon>Actinomycetota</taxon>
        <taxon>Actinomycetes</taxon>
        <taxon>Mycobacteriales</taxon>
        <taxon>Gordoniaceae</taxon>
        <taxon>Gordonia</taxon>
    </lineage>
</organism>
<evidence type="ECO:0000256" key="9">
    <source>
        <dbReference type="ARBA" id="ARBA00023235"/>
    </source>
</evidence>
<dbReference type="InterPro" id="IPR050220">
    <property type="entry name" value="Type_II_DNA_Topoisomerases"/>
</dbReference>
<accession>M0QDV8</accession>
<gene>
    <name evidence="10 15" type="primary">gyrA</name>
    <name evidence="15" type="ORF">GS4_04_00170</name>
</gene>
<comment type="subunit">
    <text evidence="10">Heterotetramer, composed of two GyrA and two GyrB chains. In the heterotetramer, GyrA contains the active site tyrosine that forms a transient covalent intermediate with DNA, while GyrB binds cofactors and catalyzes ATP hydrolysis.</text>
</comment>
<dbReference type="FunFam" id="2.120.10.90:FF:000001">
    <property type="entry name" value="DNA gyrase subunit A"/>
    <property type="match status" value="1"/>
</dbReference>
<dbReference type="InterPro" id="IPR005743">
    <property type="entry name" value="GyrA"/>
</dbReference>
<dbReference type="GO" id="GO:0006261">
    <property type="term" value="P:DNA-templated DNA replication"/>
    <property type="evidence" value="ECO:0007669"/>
    <property type="project" value="UniProtKB-UniRule"/>
</dbReference>
<dbReference type="AlphaFoldDB" id="M0QDV8"/>
<dbReference type="STRING" id="1223545.GS4_04_00170"/>
<dbReference type="InterPro" id="IPR013760">
    <property type="entry name" value="Topo_IIA-like_dom_sf"/>
</dbReference>
<dbReference type="Proteomes" id="UP000011666">
    <property type="component" value="Unassembled WGS sequence"/>
</dbReference>
<dbReference type="InterPro" id="IPR002205">
    <property type="entry name" value="Topo_IIA_dom_A"/>
</dbReference>
<evidence type="ECO:0000256" key="1">
    <source>
        <dbReference type="ARBA" id="ARBA00000185"/>
    </source>
</evidence>
<evidence type="ECO:0000256" key="10">
    <source>
        <dbReference type="HAMAP-Rule" id="MF_01897"/>
    </source>
</evidence>
<evidence type="ECO:0000313" key="16">
    <source>
        <dbReference type="Proteomes" id="UP000011666"/>
    </source>
</evidence>
<keyword evidence="7 10" id="KW-0799">Topoisomerase</keyword>
<comment type="subcellular location">
    <subcellularLocation>
        <location evidence="2 10">Cytoplasm</location>
    </subcellularLocation>
</comment>
<keyword evidence="5 10" id="KW-0547">Nucleotide-binding</keyword>
<dbReference type="SMART" id="SM00434">
    <property type="entry name" value="TOP4c"/>
    <property type="match status" value="1"/>
</dbReference>
<dbReference type="NCBIfam" id="NF004043">
    <property type="entry name" value="PRK05560.1"/>
    <property type="match status" value="1"/>
</dbReference>
<reference evidence="15 16" key="1">
    <citation type="submission" date="2013-01" db="EMBL/GenBank/DDBJ databases">
        <title>Whole genome shotgun sequence of Gordonia soli NBRC 108243.</title>
        <authorList>
            <person name="Isaki-Nakamura S."/>
            <person name="Hosoyama A."/>
            <person name="Tsuchikane K."/>
            <person name="Ando Y."/>
            <person name="Baba S."/>
            <person name="Ohji S."/>
            <person name="Hamada M."/>
            <person name="Tamura T."/>
            <person name="Yamazoe A."/>
            <person name="Yamazaki S."/>
            <person name="Fujita N."/>
        </authorList>
    </citation>
    <scope>NUCLEOTIDE SEQUENCE [LARGE SCALE GENOMIC DNA]</scope>
    <source>
        <strain evidence="15 16">NBRC 108243</strain>
    </source>
</reference>
<feature type="domain" description="Topo IIA-type catalytic" evidence="14">
    <location>
        <begin position="42"/>
        <end position="510"/>
    </location>
</feature>
<dbReference type="CDD" id="cd00187">
    <property type="entry name" value="TOP4c"/>
    <property type="match status" value="1"/>
</dbReference>
<dbReference type="Gene3D" id="2.120.10.90">
    <property type="entry name" value="DNA gyrase/topoisomerase IV, subunit A, C-terminal"/>
    <property type="match status" value="1"/>
</dbReference>
<dbReference type="HAMAP" id="MF_01897">
    <property type="entry name" value="GyrA"/>
    <property type="match status" value="1"/>
</dbReference>
<dbReference type="InterPro" id="IPR013758">
    <property type="entry name" value="Topo_IIA_A/C_ab"/>
</dbReference>
<evidence type="ECO:0000256" key="12">
    <source>
        <dbReference type="SAM" id="Coils"/>
    </source>
</evidence>
<dbReference type="RefSeq" id="WP_007617275.1">
    <property type="nucleotide sequence ID" value="NZ_BANX01000004.1"/>
</dbReference>
<comment type="catalytic activity">
    <reaction evidence="1 10 11">
        <text>ATP-dependent breakage, passage and rejoining of double-stranded DNA.</text>
        <dbReference type="EC" id="5.6.2.2"/>
    </reaction>
</comment>
<comment type="miscellaneous">
    <text evidence="10">Few gyrases are as efficient as E.coli at forming negative supercoils. Not all organisms have 2 type II topoisomerases; in organisms with a single type II topoisomerase this enzyme also has to decatenate newly replicated chromosomes.</text>
</comment>
<evidence type="ECO:0000256" key="7">
    <source>
        <dbReference type="ARBA" id="ARBA00023029"/>
    </source>
</evidence>
<dbReference type="GO" id="GO:0009330">
    <property type="term" value="C:DNA topoisomerase type II (double strand cut, ATP-hydrolyzing) complex"/>
    <property type="evidence" value="ECO:0007669"/>
    <property type="project" value="TreeGrafter"/>
</dbReference>
<evidence type="ECO:0000256" key="2">
    <source>
        <dbReference type="ARBA" id="ARBA00004496"/>
    </source>
</evidence>
<feature type="short sequence motif" description="GyrA-box" evidence="10">
    <location>
        <begin position="537"/>
        <end position="543"/>
    </location>
</feature>
<dbReference type="SUPFAM" id="SSF101904">
    <property type="entry name" value="GyrA/ParC C-terminal domain-like"/>
    <property type="match status" value="1"/>
</dbReference>
<dbReference type="Gene3D" id="3.30.1360.40">
    <property type="match status" value="1"/>
</dbReference>
<comment type="function">
    <text evidence="10">A type II topoisomerase that negatively supercoils closed circular double-stranded (ds) DNA in an ATP-dependent manner to modulate DNA topology and maintain chromosomes in an underwound state. Negative supercoiling favors strand separation, and DNA replication, transcription, recombination and repair, all of which involve strand separation. Also able to catalyze the interconversion of other topological isomers of dsDNA rings, including catenanes and knotted rings. Type II topoisomerases break and join 2 DNA strands simultaneously in an ATP-dependent manner.</text>
</comment>
<dbReference type="GO" id="GO:0005694">
    <property type="term" value="C:chromosome"/>
    <property type="evidence" value="ECO:0007669"/>
    <property type="project" value="InterPro"/>
</dbReference>
<dbReference type="FunFam" id="3.90.199.10:FF:000001">
    <property type="entry name" value="DNA gyrase subunit A"/>
    <property type="match status" value="1"/>
</dbReference>
<evidence type="ECO:0000256" key="6">
    <source>
        <dbReference type="ARBA" id="ARBA00022840"/>
    </source>
</evidence>
<dbReference type="InterPro" id="IPR013757">
    <property type="entry name" value="Topo_IIA_A_a_sf"/>
</dbReference>
<dbReference type="Pfam" id="PF00521">
    <property type="entry name" value="DNA_topoisoIV"/>
    <property type="match status" value="1"/>
</dbReference>
<dbReference type="SUPFAM" id="SSF56719">
    <property type="entry name" value="Type II DNA topoisomerase"/>
    <property type="match status" value="1"/>
</dbReference>
<dbReference type="OrthoDB" id="9806486at2"/>
<evidence type="ECO:0000259" key="14">
    <source>
        <dbReference type="PROSITE" id="PS52040"/>
    </source>
</evidence>
<name>M0QDV8_9ACTN</name>
<dbReference type="EC" id="5.6.2.2" evidence="10"/>
<comment type="similarity">
    <text evidence="3 10">Belongs to the type II topoisomerase GyrA/ParC subunit family.</text>
</comment>
<keyword evidence="16" id="KW-1185">Reference proteome</keyword>
<dbReference type="GO" id="GO:0034335">
    <property type="term" value="F:DNA negative supercoiling activity"/>
    <property type="evidence" value="ECO:0007669"/>
    <property type="project" value="UniProtKB-ARBA"/>
</dbReference>
<dbReference type="NCBIfam" id="NF004044">
    <property type="entry name" value="PRK05561.1"/>
    <property type="match status" value="1"/>
</dbReference>
<keyword evidence="4 10" id="KW-0963">Cytoplasm</keyword>
<dbReference type="eggNOG" id="COG0188">
    <property type="taxonomic scope" value="Bacteria"/>
</dbReference>
<evidence type="ECO:0000256" key="8">
    <source>
        <dbReference type="ARBA" id="ARBA00023125"/>
    </source>
</evidence>
<keyword evidence="6 10" id="KW-0067">ATP-binding</keyword>
<feature type="coiled-coil region" evidence="12">
    <location>
        <begin position="448"/>
        <end position="475"/>
    </location>
</feature>
<evidence type="ECO:0000256" key="4">
    <source>
        <dbReference type="ARBA" id="ARBA00022490"/>
    </source>
</evidence>
<keyword evidence="12" id="KW-0175">Coiled coil</keyword>